<organism evidence="2 3">
    <name type="scientific">Caligus rogercresseyi</name>
    <name type="common">Sea louse</name>
    <dbReference type="NCBI Taxonomy" id="217165"/>
    <lineage>
        <taxon>Eukaryota</taxon>
        <taxon>Metazoa</taxon>
        <taxon>Ecdysozoa</taxon>
        <taxon>Arthropoda</taxon>
        <taxon>Crustacea</taxon>
        <taxon>Multicrustacea</taxon>
        <taxon>Hexanauplia</taxon>
        <taxon>Copepoda</taxon>
        <taxon>Siphonostomatoida</taxon>
        <taxon>Caligidae</taxon>
        <taxon>Caligus</taxon>
    </lineage>
</organism>
<dbReference type="Proteomes" id="UP000595437">
    <property type="component" value="Chromosome 4"/>
</dbReference>
<protein>
    <submittedName>
        <fullName evidence="2">Uncharacterized protein</fullName>
    </submittedName>
</protein>
<feature type="region of interest" description="Disordered" evidence="1">
    <location>
        <begin position="1"/>
        <end position="20"/>
    </location>
</feature>
<keyword evidence="3" id="KW-1185">Reference proteome</keyword>
<reference evidence="3" key="1">
    <citation type="submission" date="2021-01" db="EMBL/GenBank/DDBJ databases">
        <title>Caligus Genome Assembly.</title>
        <authorList>
            <person name="Gallardo-Escarate C."/>
        </authorList>
    </citation>
    <scope>NUCLEOTIDE SEQUENCE [LARGE SCALE GENOMIC DNA]</scope>
</reference>
<evidence type="ECO:0000313" key="2">
    <source>
        <dbReference type="EMBL" id="QQP54149.1"/>
    </source>
</evidence>
<feature type="non-terminal residue" evidence="2">
    <location>
        <position position="75"/>
    </location>
</feature>
<evidence type="ECO:0000256" key="1">
    <source>
        <dbReference type="SAM" id="MobiDB-lite"/>
    </source>
</evidence>
<gene>
    <name evidence="2" type="ORF">FKW44_006881</name>
</gene>
<dbReference type="AlphaFoldDB" id="A0A7T8KDX4"/>
<name>A0A7T8KDX4_CALRO</name>
<accession>A0A7T8KDX4</accession>
<proteinExistence type="predicted"/>
<evidence type="ECO:0000313" key="3">
    <source>
        <dbReference type="Proteomes" id="UP000595437"/>
    </source>
</evidence>
<dbReference type="EMBL" id="CP045893">
    <property type="protein sequence ID" value="QQP54149.1"/>
    <property type="molecule type" value="Genomic_DNA"/>
</dbReference>
<sequence length="75" mass="8420">MSEVAEAGKACSENQSHKGLQSLQRGNKCFASCIIKSCMEARTKPNDILTYIHGRFQEVVKTDRIYFPKKKNSAP</sequence>